<dbReference type="Proteomes" id="UP000278807">
    <property type="component" value="Unassembled WGS sequence"/>
</dbReference>
<organism evidence="3">
    <name type="scientific">Rodentolepis nana</name>
    <name type="common">Dwarf tapeworm</name>
    <name type="synonym">Hymenolepis nana</name>
    <dbReference type="NCBI Taxonomy" id="102285"/>
    <lineage>
        <taxon>Eukaryota</taxon>
        <taxon>Metazoa</taxon>
        <taxon>Spiralia</taxon>
        <taxon>Lophotrochozoa</taxon>
        <taxon>Platyhelminthes</taxon>
        <taxon>Cestoda</taxon>
        <taxon>Eucestoda</taxon>
        <taxon>Cyclophyllidea</taxon>
        <taxon>Hymenolepididae</taxon>
        <taxon>Rodentolepis</taxon>
    </lineage>
</organism>
<keyword evidence="2" id="KW-1185">Reference proteome</keyword>
<dbReference type="AlphaFoldDB" id="A0A0R3TEG0"/>
<evidence type="ECO:0000313" key="1">
    <source>
        <dbReference type="EMBL" id="VDO01308.1"/>
    </source>
</evidence>
<accession>A0A0R3TEG0</accession>
<name>A0A0R3TEG0_RODNA</name>
<reference evidence="3" key="1">
    <citation type="submission" date="2017-02" db="UniProtKB">
        <authorList>
            <consortium name="WormBaseParasite"/>
        </authorList>
    </citation>
    <scope>IDENTIFICATION</scope>
</reference>
<dbReference type="EMBL" id="UZAE01004676">
    <property type="protein sequence ID" value="VDO01308.1"/>
    <property type="molecule type" value="Genomic_DNA"/>
</dbReference>
<proteinExistence type="predicted"/>
<dbReference type="WBParaSite" id="HNAJ_0000544901-mRNA-1">
    <property type="protein sequence ID" value="HNAJ_0000544901-mRNA-1"/>
    <property type="gene ID" value="HNAJ_0000544901"/>
</dbReference>
<gene>
    <name evidence="1" type="ORF">HNAJ_LOCUS5448</name>
</gene>
<reference evidence="1 2" key="2">
    <citation type="submission" date="2018-11" db="EMBL/GenBank/DDBJ databases">
        <authorList>
            <consortium name="Pathogen Informatics"/>
        </authorList>
    </citation>
    <scope>NUCLEOTIDE SEQUENCE [LARGE SCALE GENOMIC DNA]</scope>
</reference>
<dbReference type="OrthoDB" id="6259075at2759"/>
<protein>
    <submittedName>
        <fullName evidence="1 3">Uncharacterized protein</fullName>
    </submittedName>
</protein>
<evidence type="ECO:0000313" key="2">
    <source>
        <dbReference type="Proteomes" id="UP000278807"/>
    </source>
</evidence>
<sequence length="120" mass="12692">MEALLGLNGAGGIGGGCCCQCEHCRCRQPDETPCPCCRPVNPTPTFESSASVQTSKPADVSGALELLNVALKKIRRRENLNNSRTENFFHPGEILWGSGVPSGRMGHAHGYAGSSSTSLF</sequence>
<evidence type="ECO:0000313" key="3">
    <source>
        <dbReference type="WBParaSite" id="HNAJ_0000544901-mRNA-1"/>
    </source>
</evidence>